<dbReference type="GO" id="GO:0019236">
    <property type="term" value="P:response to pheromone"/>
    <property type="evidence" value="ECO:0007669"/>
    <property type="project" value="UniProtKB-KW"/>
</dbReference>
<keyword evidence="10 13" id="KW-0675">Receptor</keyword>
<dbReference type="Pfam" id="PF03402">
    <property type="entry name" value="V1R"/>
    <property type="match status" value="1"/>
</dbReference>
<comment type="caution">
    <text evidence="15">The sequence shown here is derived from an EMBL/GenBank/DDBJ whole genome shotgun (WGS) entry which is preliminary data.</text>
</comment>
<dbReference type="GO" id="GO:0007606">
    <property type="term" value="P:sensory perception of chemical stimulus"/>
    <property type="evidence" value="ECO:0007669"/>
    <property type="project" value="UniProtKB-ARBA"/>
</dbReference>
<keyword evidence="5 13" id="KW-0589">Pheromone response</keyword>
<dbReference type="EMBL" id="CABDUW010002560">
    <property type="protein sequence ID" value="VTJ87277.1"/>
    <property type="molecule type" value="Genomic_DNA"/>
</dbReference>
<organism evidence="15 16">
    <name type="scientific">Marmota monax</name>
    <name type="common">Woodchuck</name>
    <dbReference type="NCBI Taxonomy" id="9995"/>
    <lineage>
        <taxon>Eukaryota</taxon>
        <taxon>Metazoa</taxon>
        <taxon>Chordata</taxon>
        <taxon>Craniata</taxon>
        <taxon>Vertebrata</taxon>
        <taxon>Euteleostomi</taxon>
        <taxon>Mammalia</taxon>
        <taxon>Eutheria</taxon>
        <taxon>Euarchontoglires</taxon>
        <taxon>Glires</taxon>
        <taxon>Rodentia</taxon>
        <taxon>Sciuromorpha</taxon>
        <taxon>Sciuridae</taxon>
        <taxon>Xerinae</taxon>
        <taxon>Marmotini</taxon>
        <taxon>Marmota</taxon>
    </lineage>
</organism>
<gene>
    <name evidence="15" type="ORF">MONAX_5E012765</name>
</gene>
<comment type="caution">
    <text evidence="13">Lacks conserved residue(s) required for the propagation of feature annotation.</text>
</comment>
<feature type="non-terminal residue" evidence="15">
    <location>
        <position position="1"/>
    </location>
</feature>
<reference evidence="15" key="1">
    <citation type="submission" date="2019-04" db="EMBL/GenBank/DDBJ databases">
        <authorList>
            <person name="Alioto T."/>
            <person name="Alioto T."/>
        </authorList>
    </citation>
    <scope>NUCLEOTIDE SEQUENCE [LARGE SCALE GENOMIC DNA]</scope>
</reference>
<dbReference type="InterPro" id="IPR017452">
    <property type="entry name" value="GPCR_Rhodpsn_7TM"/>
</dbReference>
<dbReference type="SUPFAM" id="SSF81321">
    <property type="entry name" value="Family A G protein-coupled receptor-like"/>
    <property type="match status" value="1"/>
</dbReference>
<feature type="transmembrane region" description="Helical" evidence="13">
    <location>
        <begin position="37"/>
        <end position="56"/>
    </location>
</feature>
<evidence type="ECO:0000256" key="12">
    <source>
        <dbReference type="ARBA" id="ARBA00023224"/>
    </source>
</evidence>
<name>A0A5E4CZL0_MARMO</name>
<feature type="non-terminal residue" evidence="15">
    <location>
        <position position="225"/>
    </location>
</feature>
<evidence type="ECO:0000256" key="11">
    <source>
        <dbReference type="ARBA" id="ARBA00023180"/>
    </source>
</evidence>
<accession>A0A5E4CZL0</accession>
<evidence type="ECO:0000256" key="4">
    <source>
        <dbReference type="ARBA" id="ARBA00022475"/>
    </source>
</evidence>
<feature type="transmembrane region" description="Helical" evidence="13">
    <location>
        <begin position="6"/>
        <end position="25"/>
    </location>
</feature>
<keyword evidence="6 13" id="KW-0812">Transmembrane</keyword>
<dbReference type="GO" id="GO:0016503">
    <property type="term" value="F:pheromone receptor activity"/>
    <property type="evidence" value="ECO:0007669"/>
    <property type="project" value="InterPro"/>
</dbReference>
<evidence type="ECO:0000256" key="7">
    <source>
        <dbReference type="ARBA" id="ARBA00022989"/>
    </source>
</evidence>
<proteinExistence type="inferred from homology"/>
<keyword evidence="8 13" id="KW-0297">G-protein coupled receptor</keyword>
<protein>
    <recommendedName>
        <fullName evidence="13">Vomeronasal type-1 receptor</fullName>
    </recommendedName>
</protein>
<dbReference type="GO" id="GO:0005886">
    <property type="term" value="C:plasma membrane"/>
    <property type="evidence" value="ECO:0007669"/>
    <property type="project" value="UniProtKB-SubCell"/>
</dbReference>
<feature type="domain" description="G-protein coupled receptors family 1 profile" evidence="14">
    <location>
        <begin position="7"/>
        <end position="225"/>
    </location>
</feature>
<evidence type="ECO:0000256" key="13">
    <source>
        <dbReference type="RuleBase" id="RU364061"/>
    </source>
</evidence>
<keyword evidence="16" id="KW-1185">Reference proteome</keyword>
<dbReference type="Proteomes" id="UP000335636">
    <property type="component" value="Unassembled WGS sequence"/>
</dbReference>
<dbReference type="PRINTS" id="PR01534">
    <property type="entry name" value="VOMERONASL1R"/>
</dbReference>
<keyword evidence="7 13" id="KW-1133">Transmembrane helix</keyword>
<sequence>LCIGVLGNSLLFLLYAYTFLVKPHLKKHIDPMVMHLVLANALTIMFTLIPDIASTLGVRRFLNEVGCQTVLFLYRVMRGVSICTTSLLSAFQAITVGPSNSKWAWLKFKLPTWTCPLFLSFWVLNMLIYFHIIESITAIGNFTIDGHGYADAYCRNRNFGKHNSSSFFIPLLVRDLVFVFLMICTSLYMVSLLYRHHRRAQHVRSPRVSSQTSHEHKATRTILLL</sequence>
<feature type="transmembrane region" description="Helical" evidence="13">
    <location>
        <begin position="176"/>
        <end position="194"/>
    </location>
</feature>
<evidence type="ECO:0000256" key="1">
    <source>
        <dbReference type="ARBA" id="ARBA00003878"/>
    </source>
</evidence>
<dbReference type="InterPro" id="IPR004072">
    <property type="entry name" value="Vmron_rcpt_1"/>
</dbReference>
<dbReference type="PANTHER" id="PTHR24062">
    <property type="entry name" value="VOMERONASAL TYPE-1 RECEPTOR"/>
    <property type="match status" value="1"/>
</dbReference>
<comment type="subcellular location">
    <subcellularLocation>
        <location evidence="2 13">Cell membrane</location>
        <topology evidence="2 13">Multi-pass membrane protein</topology>
    </subcellularLocation>
</comment>
<comment type="similarity">
    <text evidence="3 13">Belongs to the G-protein coupled receptor 1 family.</text>
</comment>
<dbReference type="FunFam" id="1.20.1070.10:FF:000033">
    <property type="entry name" value="Vomeronasal type-1 receptor"/>
    <property type="match status" value="1"/>
</dbReference>
<evidence type="ECO:0000256" key="2">
    <source>
        <dbReference type="ARBA" id="ARBA00004651"/>
    </source>
</evidence>
<evidence type="ECO:0000313" key="16">
    <source>
        <dbReference type="Proteomes" id="UP000335636"/>
    </source>
</evidence>
<keyword evidence="9 13" id="KW-0472">Membrane</keyword>
<dbReference type="Gene3D" id="1.20.1070.10">
    <property type="entry name" value="Rhodopsin 7-helix transmembrane proteins"/>
    <property type="match status" value="1"/>
</dbReference>
<evidence type="ECO:0000256" key="9">
    <source>
        <dbReference type="ARBA" id="ARBA00023136"/>
    </source>
</evidence>
<evidence type="ECO:0000256" key="6">
    <source>
        <dbReference type="ARBA" id="ARBA00022692"/>
    </source>
</evidence>
<dbReference type="PROSITE" id="PS50262">
    <property type="entry name" value="G_PROTEIN_RECEP_F1_2"/>
    <property type="match status" value="1"/>
</dbReference>
<dbReference type="AlphaFoldDB" id="A0A5E4CZL0"/>
<evidence type="ECO:0000256" key="8">
    <source>
        <dbReference type="ARBA" id="ARBA00023040"/>
    </source>
</evidence>
<keyword evidence="12 13" id="KW-0807">Transducer</keyword>
<evidence type="ECO:0000256" key="3">
    <source>
        <dbReference type="ARBA" id="ARBA00010663"/>
    </source>
</evidence>
<feature type="transmembrane region" description="Helical" evidence="13">
    <location>
        <begin position="110"/>
        <end position="132"/>
    </location>
</feature>
<keyword evidence="4 13" id="KW-1003">Cell membrane</keyword>
<evidence type="ECO:0000313" key="15">
    <source>
        <dbReference type="EMBL" id="VTJ87277.1"/>
    </source>
</evidence>
<evidence type="ECO:0000256" key="5">
    <source>
        <dbReference type="ARBA" id="ARBA00022507"/>
    </source>
</evidence>
<comment type="function">
    <text evidence="1">Putative pheromone receptor.</text>
</comment>
<keyword evidence="11" id="KW-0325">Glycoprotein</keyword>
<evidence type="ECO:0000259" key="14">
    <source>
        <dbReference type="PROSITE" id="PS50262"/>
    </source>
</evidence>
<evidence type="ECO:0000256" key="10">
    <source>
        <dbReference type="ARBA" id="ARBA00023170"/>
    </source>
</evidence>